<dbReference type="SUPFAM" id="SSF53822">
    <property type="entry name" value="Periplasmic binding protein-like I"/>
    <property type="match status" value="1"/>
</dbReference>
<evidence type="ECO:0000259" key="4">
    <source>
        <dbReference type="PROSITE" id="PS50932"/>
    </source>
</evidence>
<geneLocation type="plasmid" evidence="5">
    <name>pNBC436</name>
</geneLocation>
<reference evidence="5" key="1">
    <citation type="submission" date="2022-08" db="EMBL/GenBank/DDBJ databases">
        <title>Complete Genome Sequences of 2 Bosea sp. soil isolates.</title>
        <authorList>
            <person name="Alvarez Arevalo M."/>
            <person name="Sterndorff E.B."/>
            <person name="Faurdal D."/>
            <person name="Joergensen T.S."/>
            <person name="Weber T."/>
        </authorList>
    </citation>
    <scope>NUCLEOTIDE SEQUENCE</scope>
    <source>
        <strain evidence="5">NBC_00436</strain>
        <plasmid evidence="5">pNBC436</plasmid>
    </source>
</reference>
<dbReference type="GO" id="GO:0000976">
    <property type="term" value="F:transcription cis-regulatory region binding"/>
    <property type="evidence" value="ECO:0007669"/>
    <property type="project" value="TreeGrafter"/>
</dbReference>
<dbReference type="InterPro" id="IPR046335">
    <property type="entry name" value="LacI/GalR-like_sensor"/>
</dbReference>
<keyword evidence="3" id="KW-0804">Transcription</keyword>
<dbReference type="CDD" id="cd01392">
    <property type="entry name" value="HTH_LacI"/>
    <property type="match status" value="1"/>
</dbReference>
<keyword evidence="5" id="KW-0614">Plasmid</keyword>
<organism evidence="5">
    <name type="scientific">Bosea sp. NBC_00436</name>
    <dbReference type="NCBI Taxonomy" id="2969620"/>
    <lineage>
        <taxon>Bacteria</taxon>
        <taxon>Pseudomonadati</taxon>
        <taxon>Pseudomonadota</taxon>
        <taxon>Alphaproteobacteria</taxon>
        <taxon>Hyphomicrobiales</taxon>
        <taxon>Boseaceae</taxon>
        <taxon>Bosea</taxon>
    </lineage>
</organism>
<dbReference type="Pfam" id="PF00356">
    <property type="entry name" value="LacI"/>
    <property type="match status" value="1"/>
</dbReference>
<accession>A0A9E7ZZF7</accession>
<dbReference type="Gene3D" id="1.10.260.40">
    <property type="entry name" value="lambda repressor-like DNA-binding domains"/>
    <property type="match status" value="1"/>
</dbReference>
<dbReference type="GO" id="GO:0003700">
    <property type="term" value="F:DNA-binding transcription factor activity"/>
    <property type="evidence" value="ECO:0007669"/>
    <property type="project" value="TreeGrafter"/>
</dbReference>
<dbReference type="InterPro" id="IPR028082">
    <property type="entry name" value="Peripla_BP_I"/>
</dbReference>
<proteinExistence type="predicted"/>
<dbReference type="PANTHER" id="PTHR30146:SF33">
    <property type="entry name" value="TRANSCRIPTIONAL REGULATOR"/>
    <property type="match status" value="1"/>
</dbReference>
<dbReference type="CDD" id="cd01575">
    <property type="entry name" value="PBP1_GntR"/>
    <property type="match status" value="1"/>
</dbReference>
<evidence type="ECO:0000256" key="3">
    <source>
        <dbReference type="ARBA" id="ARBA00023163"/>
    </source>
</evidence>
<sequence>MNKVFASGKSSTVRMSDVAQAAGVSPMTVSNSFKHPEKVVEETRRRVLDTAAKLGYVPNLVAGNLVSGRSKIVATITPSIQNSNFAGMIMGLENELEAHGYHLIVSVVEAAEREYDAVRALIGRRVDGIVLTGVDREDATRRLLEQSGVPTVETWNLSGPFVDMGVGFSTHDAACEATQIMIDSGLRNIGIAGYETAGNRRFQERLCGFREAMTSAGLRDDLIATVPGWTGFAGGKIALERLLEREPHIEGVFCFSDVLGAGIIFECMRRGWPVPERLAVVGYGDYEIAAELPPGLTTVHTPGDKIGEVAAQLIMMRCNDSPIDKKIIDVGYSIVVRGST</sequence>
<keyword evidence="2 5" id="KW-0238">DNA-binding</keyword>
<dbReference type="PANTHER" id="PTHR30146">
    <property type="entry name" value="LACI-RELATED TRANSCRIPTIONAL REPRESSOR"/>
    <property type="match status" value="1"/>
</dbReference>
<dbReference type="PROSITE" id="PS50932">
    <property type="entry name" value="HTH_LACI_2"/>
    <property type="match status" value="1"/>
</dbReference>
<gene>
    <name evidence="5" type="ORF">NWE54_26730</name>
</gene>
<evidence type="ECO:0000256" key="2">
    <source>
        <dbReference type="ARBA" id="ARBA00023125"/>
    </source>
</evidence>
<dbReference type="Pfam" id="PF13377">
    <property type="entry name" value="Peripla_BP_3"/>
    <property type="match status" value="1"/>
</dbReference>
<evidence type="ECO:0000256" key="1">
    <source>
        <dbReference type="ARBA" id="ARBA00023015"/>
    </source>
</evidence>
<name>A0A9E7ZZF7_9HYPH</name>
<evidence type="ECO:0000313" key="5">
    <source>
        <dbReference type="EMBL" id="UZF90141.1"/>
    </source>
</evidence>
<dbReference type="AlphaFoldDB" id="A0A9E7ZZF7"/>
<protein>
    <submittedName>
        <fullName evidence="5">LacI family DNA-binding transcriptional regulator</fullName>
    </submittedName>
</protein>
<dbReference type="EMBL" id="CP102775">
    <property type="protein sequence ID" value="UZF90141.1"/>
    <property type="molecule type" value="Genomic_DNA"/>
</dbReference>
<feature type="domain" description="HTH lacI-type" evidence="4">
    <location>
        <begin position="13"/>
        <end position="67"/>
    </location>
</feature>
<keyword evidence="1" id="KW-0805">Transcription regulation</keyword>
<dbReference type="SUPFAM" id="SSF47413">
    <property type="entry name" value="lambda repressor-like DNA-binding domains"/>
    <property type="match status" value="1"/>
</dbReference>
<dbReference type="SMART" id="SM00354">
    <property type="entry name" value="HTH_LACI"/>
    <property type="match status" value="1"/>
</dbReference>
<dbReference type="Gene3D" id="3.40.50.2300">
    <property type="match status" value="2"/>
</dbReference>
<dbReference type="InterPro" id="IPR000843">
    <property type="entry name" value="HTH_LacI"/>
</dbReference>
<dbReference type="InterPro" id="IPR010982">
    <property type="entry name" value="Lambda_DNA-bd_dom_sf"/>
</dbReference>